<evidence type="ECO:0000313" key="4">
    <source>
        <dbReference type="Proteomes" id="UP000033033"/>
    </source>
</evidence>
<keyword evidence="4" id="KW-1185">Reference proteome</keyword>
<gene>
    <name evidence="3" type="ORF">MSBRM_1938</name>
</gene>
<dbReference type="Pfam" id="PF07705">
    <property type="entry name" value="CARDB"/>
    <property type="match status" value="2"/>
</dbReference>
<dbReference type="KEGG" id="mby:MSBRM_1938"/>
<proteinExistence type="predicted"/>
<sequence length="595" mass="64090">MKTEISKIIILFVFLLSLLISIPPTGASYSFEGIPLTPDAQGTFQGEVYIDGGHGLAFPPYSENFSVPDGTVRWARLYIGVWGGTENYEGWVQPKFNGQKLEQLPLAGVNDESKDVYCAGHGVYWVSYDVSNITKNGKNMVNVLTSKGEPGNKLDGRVYGAVLAAACENKKASTVSYQLLSGNVNLHGKGWSGTLANSNDVTNVNFSCGQALSSKDAANLSVVYLTGTKGLPDYLEFNGKMLGTSPKNLSEKYGENVRDVADEISNDAYGGEGPISRYFDIESFNVLDYLQANNSAAFLRGIDMNGDGEIDEQEGEDYLHPVLAALILTSKDTASVLPDLYPEMNASENELVDGTPAKVSFTINNPGGICDQNCTVSFRVDGNEVSTIPIQMTASGVYSSSISWPAVKGKHLLELSVNPKNSINESNNENNACALNVNVKSKPDLSVSLGDPVKIETKTEAASSSIICLSFLSILGSRRKKPILLLLLAVFLIMALSGCVEESHATEKTAYSIPVKIVNNGEASARNFDVNISLDGKSVTVLNIPELAGQKTIVNDIQVETLSGEHTIKAKVDENNHIIESDDDNNEFEASRNFT</sequence>
<feature type="domain" description="CARDB" evidence="1">
    <location>
        <begin position="338"/>
        <end position="433"/>
    </location>
</feature>
<feature type="domain" description="DUF3344" evidence="2">
    <location>
        <begin position="31"/>
        <end position="328"/>
    </location>
</feature>
<dbReference type="GeneID" id="24845198"/>
<dbReference type="InterPro" id="IPR011635">
    <property type="entry name" value="CARDB"/>
</dbReference>
<dbReference type="AlphaFoldDB" id="A0A0E3LNK6"/>
<dbReference type="InterPro" id="IPR013783">
    <property type="entry name" value="Ig-like_fold"/>
</dbReference>
<dbReference type="Pfam" id="PF11824">
    <property type="entry name" value="DUF3344"/>
    <property type="match status" value="1"/>
</dbReference>
<dbReference type="PATRIC" id="fig|1434108.4.peg.2465"/>
<dbReference type="STRING" id="1434108.MSBRM_1938"/>
<name>A0A0E3LNK6_METBA</name>
<dbReference type="InterPro" id="IPR021779">
    <property type="entry name" value="DUF3344"/>
</dbReference>
<evidence type="ECO:0000259" key="2">
    <source>
        <dbReference type="Pfam" id="PF11824"/>
    </source>
</evidence>
<reference evidence="3 4" key="1">
    <citation type="submission" date="2014-07" db="EMBL/GenBank/DDBJ databases">
        <title>Methanogenic archaea and the global carbon cycle.</title>
        <authorList>
            <person name="Henriksen J.R."/>
            <person name="Luke J."/>
            <person name="Reinhart S."/>
            <person name="Benedict M.N."/>
            <person name="Youngblut N.D."/>
            <person name="Metcalf M.E."/>
            <person name="Whitaker R.J."/>
            <person name="Metcalf W.W."/>
        </authorList>
    </citation>
    <scope>NUCLEOTIDE SEQUENCE [LARGE SCALE GENOMIC DNA]</scope>
    <source>
        <strain evidence="3 4">MS</strain>
    </source>
</reference>
<feature type="domain" description="CARDB" evidence="1">
    <location>
        <begin position="497"/>
        <end position="589"/>
    </location>
</feature>
<dbReference type="Gene3D" id="2.60.40.10">
    <property type="entry name" value="Immunoglobulins"/>
    <property type="match status" value="2"/>
</dbReference>
<dbReference type="HOGENOM" id="CLU_459030_0_0_2"/>
<evidence type="ECO:0000313" key="3">
    <source>
        <dbReference type="EMBL" id="AKB54936.1"/>
    </source>
</evidence>
<organism evidence="3 4">
    <name type="scientific">Methanosarcina barkeri MS</name>
    <dbReference type="NCBI Taxonomy" id="1434108"/>
    <lineage>
        <taxon>Archaea</taxon>
        <taxon>Methanobacteriati</taxon>
        <taxon>Methanobacteriota</taxon>
        <taxon>Stenosarchaea group</taxon>
        <taxon>Methanomicrobia</taxon>
        <taxon>Methanosarcinales</taxon>
        <taxon>Methanosarcinaceae</taxon>
        <taxon>Methanosarcina</taxon>
    </lineage>
</organism>
<dbReference type="Proteomes" id="UP000033033">
    <property type="component" value="Chromosome"/>
</dbReference>
<accession>A0A0E3LNK6</accession>
<protein>
    <submittedName>
        <fullName evidence="3">Cell surface protein</fullName>
    </submittedName>
</protein>
<evidence type="ECO:0000259" key="1">
    <source>
        <dbReference type="Pfam" id="PF07705"/>
    </source>
</evidence>
<dbReference type="RefSeq" id="WP_048117181.1">
    <property type="nucleotide sequence ID" value="NZ_CP009528.1"/>
</dbReference>
<dbReference type="EMBL" id="CP009528">
    <property type="protein sequence ID" value="AKB54936.1"/>
    <property type="molecule type" value="Genomic_DNA"/>
</dbReference>